<evidence type="ECO:0000313" key="8">
    <source>
        <dbReference type="Proteomes" id="UP001500604"/>
    </source>
</evidence>
<keyword evidence="4 6" id="KW-1133">Transmembrane helix</keyword>
<feature type="transmembrane region" description="Helical" evidence="6">
    <location>
        <begin position="384"/>
        <end position="406"/>
    </location>
</feature>
<evidence type="ECO:0000256" key="4">
    <source>
        <dbReference type="ARBA" id="ARBA00022989"/>
    </source>
</evidence>
<feature type="transmembrane region" description="Helical" evidence="6">
    <location>
        <begin position="92"/>
        <end position="119"/>
    </location>
</feature>
<keyword evidence="8" id="KW-1185">Reference proteome</keyword>
<dbReference type="NCBIfam" id="NF037979">
    <property type="entry name" value="Na_transp"/>
    <property type="match status" value="1"/>
</dbReference>
<feature type="transmembrane region" description="Helical" evidence="6">
    <location>
        <begin position="216"/>
        <end position="241"/>
    </location>
</feature>
<dbReference type="PANTHER" id="PTHR42948">
    <property type="entry name" value="TRANSPORTER"/>
    <property type="match status" value="1"/>
</dbReference>
<dbReference type="CDD" id="cd10336">
    <property type="entry name" value="SLC6sbd_Tyt1-Like"/>
    <property type="match status" value="1"/>
</dbReference>
<evidence type="ECO:0000313" key="7">
    <source>
        <dbReference type="EMBL" id="GAA4651489.1"/>
    </source>
</evidence>
<accession>A0ABP8V669</accession>
<evidence type="ECO:0000256" key="3">
    <source>
        <dbReference type="ARBA" id="ARBA00022692"/>
    </source>
</evidence>
<dbReference type="InterPro" id="IPR047218">
    <property type="entry name" value="YocR/YhdH-like"/>
</dbReference>
<feature type="transmembrane region" description="Helical" evidence="6">
    <location>
        <begin position="427"/>
        <end position="446"/>
    </location>
</feature>
<dbReference type="Proteomes" id="UP001500604">
    <property type="component" value="Unassembled WGS sequence"/>
</dbReference>
<keyword evidence="2" id="KW-0813">Transport</keyword>
<dbReference type="RefSeq" id="WP_345197868.1">
    <property type="nucleotide sequence ID" value="NZ_BAABFL010000454.1"/>
</dbReference>
<evidence type="ECO:0000256" key="2">
    <source>
        <dbReference type="ARBA" id="ARBA00022448"/>
    </source>
</evidence>
<reference evidence="8" key="1">
    <citation type="journal article" date="2019" name="Int. J. Syst. Evol. Microbiol.">
        <title>The Global Catalogue of Microorganisms (GCM) 10K type strain sequencing project: providing services to taxonomists for standard genome sequencing and annotation.</title>
        <authorList>
            <consortium name="The Broad Institute Genomics Platform"/>
            <consortium name="The Broad Institute Genome Sequencing Center for Infectious Disease"/>
            <person name="Wu L."/>
            <person name="Ma J."/>
        </authorList>
    </citation>
    <scope>NUCLEOTIDE SEQUENCE [LARGE SCALE GENOMIC DNA]</scope>
    <source>
        <strain evidence="8">JCM 17805</strain>
    </source>
</reference>
<comment type="caution">
    <text evidence="7">The sequence shown here is derived from an EMBL/GenBank/DDBJ whole genome shotgun (WGS) entry which is preliminary data.</text>
</comment>
<name>A0ABP8V669_9GAMM</name>
<evidence type="ECO:0000256" key="6">
    <source>
        <dbReference type="SAM" id="Phobius"/>
    </source>
</evidence>
<keyword evidence="3 6" id="KW-0812">Transmembrane</keyword>
<protein>
    <submittedName>
        <fullName evidence="7">Sodium-dependent transporter</fullName>
    </submittedName>
</protein>
<dbReference type="PANTHER" id="PTHR42948:SF1">
    <property type="entry name" value="TRANSPORTER"/>
    <property type="match status" value="1"/>
</dbReference>
<feature type="transmembrane region" description="Helical" evidence="6">
    <location>
        <begin position="304"/>
        <end position="324"/>
    </location>
</feature>
<evidence type="ECO:0000256" key="5">
    <source>
        <dbReference type="ARBA" id="ARBA00023136"/>
    </source>
</evidence>
<feature type="transmembrane region" description="Helical" evidence="6">
    <location>
        <begin position="177"/>
        <end position="196"/>
    </location>
</feature>
<dbReference type="Pfam" id="PF00209">
    <property type="entry name" value="SNF"/>
    <property type="match status" value="2"/>
</dbReference>
<feature type="transmembrane region" description="Helical" evidence="6">
    <location>
        <begin position="12"/>
        <end position="28"/>
    </location>
</feature>
<dbReference type="InterPro" id="IPR037272">
    <property type="entry name" value="SNS_sf"/>
</dbReference>
<dbReference type="EMBL" id="BAABFL010000454">
    <property type="protein sequence ID" value="GAA4651489.1"/>
    <property type="molecule type" value="Genomic_DNA"/>
</dbReference>
<dbReference type="PRINTS" id="PR00176">
    <property type="entry name" value="NANEUSMPORT"/>
</dbReference>
<dbReference type="InterPro" id="IPR000175">
    <property type="entry name" value="Na/ntran_symport"/>
</dbReference>
<gene>
    <name evidence="7" type="ORF">GCM10023116_37730</name>
</gene>
<evidence type="ECO:0000256" key="1">
    <source>
        <dbReference type="ARBA" id="ARBA00004141"/>
    </source>
</evidence>
<sequence length="447" mass="48954">MVYDGLLSSNRAFILAIAGAAIGLGNIWRFPYMAGEHGGSLFFILYLLFVLLLGMPVMISEIIIGRAGRTTPATSMRQLAVSSGGSRHWEKLAWLGTLAAMLILSFYCVVSGWALFYFIQSVTGQLGQMTAHQAQHVFETFLADPFSVISYQLLFIAMTLCVSARNIGSGIERLNNLVMPLLYMILIALVIVTSQFPGFSDAVYYLFTPDWQKLEWSVALEAMGHAFFTLAVGACCLMAYGAYMPDRQSVFKAAGIVIVLDLLVAVLTGLATFSVVFSEGLAPSSGPGLMFETLPVALGELSGGLWLMPLFFLLLVIATWTSSVNLAEPLVVAIARAGNFSRKKAAMMTGGIVWLLGLIPALSFNVFDSVRTQSGKTLFDLFTAFPTDILLPLTGFLILLFAGFVIDREILMTQLGIQRKLFQLWQIIVRYISPALVLLVFAWSWLH</sequence>
<feature type="transmembrane region" description="Helical" evidence="6">
    <location>
        <begin position="253"/>
        <end position="277"/>
    </location>
</feature>
<feature type="transmembrane region" description="Helical" evidence="6">
    <location>
        <begin position="148"/>
        <end position="165"/>
    </location>
</feature>
<feature type="transmembrane region" description="Helical" evidence="6">
    <location>
        <begin position="345"/>
        <end position="364"/>
    </location>
</feature>
<keyword evidence="5 6" id="KW-0472">Membrane</keyword>
<dbReference type="PROSITE" id="PS50267">
    <property type="entry name" value="NA_NEUROTRAN_SYMP_3"/>
    <property type="match status" value="1"/>
</dbReference>
<dbReference type="SUPFAM" id="SSF161070">
    <property type="entry name" value="SNF-like"/>
    <property type="match status" value="1"/>
</dbReference>
<feature type="transmembrane region" description="Helical" evidence="6">
    <location>
        <begin position="40"/>
        <end position="59"/>
    </location>
</feature>
<proteinExistence type="predicted"/>
<comment type="subcellular location">
    <subcellularLocation>
        <location evidence="1">Membrane</location>
        <topology evidence="1">Multi-pass membrane protein</topology>
    </subcellularLocation>
</comment>
<organism evidence="7 8">
    <name type="scientific">Kistimonas scapharcae</name>
    <dbReference type="NCBI Taxonomy" id="1036133"/>
    <lineage>
        <taxon>Bacteria</taxon>
        <taxon>Pseudomonadati</taxon>
        <taxon>Pseudomonadota</taxon>
        <taxon>Gammaproteobacteria</taxon>
        <taxon>Oceanospirillales</taxon>
        <taxon>Endozoicomonadaceae</taxon>
        <taxon>Kistimonas</taxon>
    </lineage>
</organism>